<dbReference type="Gene3D" id="3.80.10.10">
    <property type="entry name" value="Ribonuclease Inhibitor"/>
    <property type="match status" value="1"/>
</dbReference>
<name>A0A5N6VAS1_ASPTM</name>
<dbReference type="OrthoDB" id="2305901at2759"/>
<gene>
    <name evidence="1" type="ORF">BDV40DRAFT_251327</name>
</gene>
<dbReference type="PANTHER" id="PTHR13318">
    <property type="entry name" value="PARTNER OF PAIRED, ISOFORM B-RELATED"/>
    <property type="match status" value="1"/>
</dbReference>
<evidence type="ECO:0000313" key="2">
    <source>
        <dbReference type="Proteomes" id="UP000326950"/>
    </source>
</evidence>
<organism evidence="1 2">
    <name type="scientific">Aspergillus tamarii</name>
    <dbReference type="NCBI Taxonomy" id="41984"/>
    <lineage>
        <taxon>Eukaryota</taxon>
        <taxon>Fungi</taxon>
        <taxon>Dikarya</taxon>
        <taxon>Ascomycota</taxon>
        <taxon>Pezizomycotina</taxon>
        <taxon>Eurotiomycetes</taxon>
        <taxon>Eurotiomycetidae</taxon>
        <taxon>Eurotiales</taxon>
        <taxon>Aspergillaceae</taxon>
        <taxon>Aspergillus</taxon>
        <taxon>Aspergillus subgen. Circumdati</taxon>
    </lineage>
</organism>
<evidence type="ECO:0000313" key="1">
    <source>
        <dbReference type="EMBL" id="KAE8168108.1"/>
    </source>
</evidence>
<dbReference type="Proteomes" id="UP000326950">
    <property type="component" value="Unassembled WGS sequence"/>
</dbReference>
<reference evidence="1 2" key="1">
    <citation type="submission" date="2019-04" db="EMBL/GenBank/DDBJ databases">
        <title>Friends and foes A comparative genomics study of 23 Aspergillus species from section Flavi.</title>
        <authorList>
            <consortium name="DOE Joint Genome Institute"/>
            <person name="Kjaerbolling I."/>
            <person name="Vesth T."/>
            <person name="Frisvad J.C."/>
            <person name="Nybo J.L."/>
            <person name="Theobald S."/>
            <person name="Kildgaard S."/>
            <person name="Isbrandt T."/>
            <person name="Kuo A."/>
            <person name="Sato A."/>
            <person name="Lyhne E.K."/>
            <person name="Kogle M.E."/>
            <person name="Wiebenga A."/>
            <person name="Kun R.S."/>
            <person name="Lubbers R.J."/>
            <person name="Makela M.R."/>
            <person name="Barry K."/>
            <person name="Chovatia M."/>
            <person name="Clum A."/>
            <person name="Daum C."/>
            <person name="Haridas S."/>
            <person name="He G."/>
            <person name="LaButti K."/>
            <person name="Lipzen A."/>
            <person name="Mondo S."/>
            <person name="Riley R."/>
            <person name="Salamov A."/>
            <person name="Simmons B.A."/>
            <person name="Magnuson J.K."/>
            <person name="Henrissat B."/>
            <person name="Mortensen U.H."/>
            <person name="Larsen T.O."/>
            <person name="Devries R.P."/>
            <person name="Grigoriev I.V."/>
            <person name="Machida M."/>
            <person name="Baker S.E."/>
            <person name="Andersen M.R."/>
        </authorList>
    </citation>
    <scope>NUCLEOTIDE SEQUENCE [LARGE SCALE GENOMIC DNA]</scope>
    <source>
        <strain evidence="1 2">CBS 117626</strain>
    </source>
</reference>
<dbReference type="SUPFAM" id="SSF52047">
    <property type="entry name" value="RNI-like"/>
    <property type="match status" value="1"/>
</dbReference>
<dbReference type="GO" id="GO:0031146">
    <property type="term" value="P:SCF-dependent proteasomal ubiquitin-dependent protein catabolic process"/>
    <property type="evidence" value="ECO:0007669"/>
    <property type="project" value="TreeGrafter"/>
</dbReference>
<dbReference type="PANTHER" id="PTHR13318:SF190">
    <property type="entry name" value="PARTNER OF PAIRED, ISOFORM B"/>
    <property type="match status" value="1"/>
</dbReference>
<dbReference type="GO" id="GO:0019005">
    <property type="term" value="C:SCF ubiquitin ligase complex"/>
    <property type="evidence" value="ECO:0007669"/>
    <property type="project" value="TreeGrafter"/>
</dbReference>
<keyword evidence="2" id="KW-1185">Reference proteome</keyword>
<evidence type="ECO:0008006" key="3">
    <source>
        <dbReference type="Google" id="ProtNLM"/>
    </source>
</evidence>
<sequence length="453" mass="51697">MVYLSSEIVLEILQYAAPDIIPFLRINSQWFNCGISLVWRRAPSFILDRVPRHRRQIYASVIQGFTVFRGINKRLREFSHLSFPKLKMLRIDLEQDDDHEDLDLSLLKCYMHQGLTQIELGGTFDPELLSLVQVSCPRLYWFSIRSKNPRLTPEILLEFLQKSPALSDISIQSEELATGNIFNHLAGRKNLEMLSFEGLIDTDAIENFNISSPFKALRHLTISVTEAALPSLVGMIKSIQSVNLSLGGPDCSGDFDSSALKHISQLIELRTLTLFIWGDMRIATEDIVSLKGLTHLKSLSISGLSAASLIAPRFQDTDFEELFKNLGQLEALNFDIFRSHITTDSLMSLGKCCPSLQRCEIMGIYDMSAFRYEKLPLFPALKLLSIGAFTNCERLFSYSRAYDHVRQIEKHFPNLEDLGCTFRTFPIVQDDELPEKIVQLWWDRRAKARKANP</sequence>
<dbReference type="InterPro" id="IPR032675">
    <property type="entry name" value="LRR_dom_sf"/>
</dbReference>
<accession>A0A5N6VAS1</accession>
<proteinExistence type="predicted"/>
<dbReference type="AlphaFoldDB" id="A0A5N6VAS1"/>
<protein>
    <recommendedName>
        <fullName evidence="3">F-box domain-containing protein</fullName>
    </recommendedName>
</protein>
<dbReference type="EMBL" id="ML738586">
    <property type="protein sequence ID" value="KAE8168108.1"/>
    <property type="molecule type" value="Genomic_DNA"/>
</dbReference>